<dbReference type="OrthoDB" id="3191794at2"/>
<dbReference type="Gene3D" id="3.40.50.150">
    <property type="entry name" value="Vaccinia Virus protein VP39"/>
    <property type="match status" value="1"/>
</dbReference>
<evidence type="ECO:0000256" key="1">
    <source>
        <dbReference type="HAMAP-Rule" id="MF_01523"/>
    </source>
</evidence>
<comment type="similarity">
    <text evidence="1">Belongs to the methyltransferase superfamily. RsmJ family.</text>
</comment>
<dbReference type="GO" id="GO:0008990">
    <property type="term" value="F:rRNA (guanine-N2-)-methyltransferase activity"/>
    <property type="evidence" value="ECO:0007669"/>
    <property type="project" value="UniProtKB-UniRule"/>
</dbReference>
<keyword evidence="3" id="KW-1185">Reference proteome</keyword>
<comment type="subcellular location">
    <subcellularLocation>
        <location evidence="1">Cytoplasm</location>
    </subcellularLocation>
</comment>
<dbReference type="AlphaFoldDB" id="F3KYN4"/>
<keyword evidence="1 2" id="KW-0808">Transferase</keyword>
<dbReference type="PANTHER" id="PTHR36112">
    <property type="entry name" value="RIBOSOMAL RNA SMALL SUBUNIT METHYLTRANSFERASE J"/>
    <property type="match status" value="1"/>
</dbReference>
<dbReference type="Proteomes" id="UP000005615">
    <property type="component" value="Unassembled WGS sequence"/>
</dbReference>
<dbReference type="PANTHER" id="PTHR36112:SF1">
    <property type="entry name" value="RIBOSOMAL RNA SMALL SUBUNIT METHYLTRANSFERASE J"/>
    <property type="match status" value="1"/>
</dbReference>
<reference evidence="2 3" key="1">
    <citation type="journal article" date="2011" name="J. Bacteriol.">
        <title>Genome sequence of strain IMCC3088, a proteorhodopsin-containing marine bacterium belonging to the OM60/NOR5 clade.</title>
        <authorList>
            <person name="Jang Y."/>
            <person name="Oh H.M."/>
            <person name="Kang I."/>
            <person name="Lee K."/>
            <person name="Yang S.J."/>
            <person name="Cho J.C."/>
        </authorList>
    </citation>
    <scope>NUCLEOTIDE SEQUENCE [LARGE SCALE GENOMIC DNA]</scope>
    <source>
        <strain evidence="2 3">IMCC3088</strain>
    </source>
</reference>
<comment type="function">
    <text evidence="1">Specifically methylates the guanosine in position 1516 of 16S rRNA.</text>
</comment>
<keyword evidence="1" id="KW-0698">rRNA processing</keyword>
<evidence type="ECO:0000313" key="2">
    <source>
        <dbReference type="EMBL" id="EGG30798.1"/>
    </source>
</evidence>
<keyword evidence="1 2" id="KW-0489">Methyltransferase</keyword>
<dbReference type="InterPro" id="IPR029063">
    <property type="entry name" value="SAM-dependent_MTases_sf"/>
</dbReference>
<dbReference type="InterPro" id="IPR007536">
    <property type="entry name" value="16SrRNA_methylTrfase_J"/>
</dbReference>
<comment type="caution">
    <text evidence="1">Lacks conserved residue(s) required for the propagation of feature annotation.</text>
</comment>
<proteinExistence type="inferred from homology"/>
<dbReference type="SUPFAM" id="SSF53335">
    <property type="entry name" value="S-adenosyl-L-methionine-dependent methyltransferases"/>
    <property type="match status" value="1"/>
</dbReference>
<accession>F3KYN4</accession>
<sequence length="263" mass="28813">MSCTTPCRIGVLAEDSRYAEVADELARHIGVVAVRAEDERLVHEVSLRVVVGPEICVYSGHGRNERRIAVDFSAPALQQRVQTGSKDLLIRACGLHKENHRVRRVMDATAGFGNDAWVLAAAGVEVIAAEQDPLVGALLRSALNRARSQGLAASERLTLYVGDAKELNAPEPIDVVYLDPMFSAGRRKAASSKSMSFLQDWLHDKYSEQDQQALFERACDVALARVVVKRSAKAEPLSSYPPTFQIKGKTHRFDVYQLGNGSA</sequence>
<comment type="caution">
    <text evidence="2">The sequence shown here is derived from an EMBL/GenBank/DDBJ whole genome shotgun (WGS) entry which is preliminary data.</text>
</comment>
<dbReference type="eggNOG" id="COG0742">
    <property type="taxonomic scope" value="Bacteria"/>
</dbReference>
<dbReference type="RefSeq" id="WP_009574501.1">
    <property type="nucleotide sequence ID" value="NZ_AEIG01000005.1"/>
</dbReference>
<dbReference type="EC" id="2.1.1.242" evidence="1"/>
<protein>
    <recommendedName>
        <fullName evidence="1">Ribosomal RNA small subunit methyltransferase J</fullName>
        <ecNumber evidence="1">2.1.1.242</ecNumber>
    </recommendedName>
    <alternativeName>
        <fullName evidence="1">16S rRNA m2G1516 methyltransferase</fullName>
    </alternativeName>
    <alternativeName>
        <fullName evidence="1">rRNA (guanine-N(2)-)-methyltransferase</fullName>
    </alternativeName>
</protein>
<dbReference type="HAMAP" id="MF_01523">
    <property type="entry name" value="16SrRNA_methyltr_J"/>
    <property type="match status" value="1"/>
</dbReference>
<dbReference type="GO" id="GO:0005737">
    <property type="term" value="C:cytoplasm"/>
    <property type="evidence" value="ECO:0007669"/>
    <property type="project" value="UniProtKB-SubCell"/>
</dbReference>
<comment type="catalytic activity">
    <reaction evidence="1">
        <text>guanosine(1516) in 16S rRNA + S-adenosyl-L-methionine = N(2)-methylguanosine(1516) in 16S rRNA + S-adenosyl-L-homocysteine + H(+)</text>
        <dbReference type="Rhea" id="RHEA:43220"/>
        <dbReference type="Rhea" id="RHEA-COMP:10412"/>
        <dbReference type="Rhea" id="RHEA-COMP:10413"/>
        <dbReference type="ChEBI" id="CHEBI:15378"/>
        <dbReference type="ChEBI" id="CHEBI:57856"/>
        <dbReference type="ChEBI" id="CHEBI:59789"/>
        <dbReference type="ChEBI" id="CHEBI:74269"/>
        <dbReference type="ChEBI" id="CHEBI:74481"/>
        <dbReference type="EC" id="2.1.1.242"/>
    </reaction>
</comment>
<name>F3KYN4_9GAMM</name>
<keyword evidence="1" id="KW-0949">S-adenosyl-L-methionine</keyword>
<gene>
    <name evidence="1" type="primary">rsmJ</name>
    <name evidence="2" type="ORF">IMCC3088_1987</name>
</gene>
<dbReference type="STRING" id="2518989.IMCC3088_1987"/>
<organism evidence="2 3">
    <name type="scientific">Aequoribacter fuscus</name>
    <dbReference type="NCBI Taxonomy" id="2518989"/>
    <lineage>
        <taxon>Bacteria</taxon>
        <taxon>Pseudomonadati</taxon>
        <taxon>Pseudomonadota</taxon>
        <taxon>Gammaproteobacteria</taxon>
        <taxon>Cellvibrionales</taxon>
        <taxon>Halieaceae</taxon>
        <taxon>Aequoribacter</taxon>
    </lineage>
</organism>
<dbReference type="EMBL" id="AEIG01000005">
    <property type="protein sequence ID" value="EGG30798.1"/>
    <property type="molecule type" value="Genomic_DNA"/>
</dbReference>
<dbReference type="Pfam" id="PF04445">
    <property type="entry name" value="SAM_MT"/>
    <property type="match status" value="1"/>
</dbReference>
<evidence type="ECO:0000313" key="3">
    <source>
        <dbReference type="Proteomes" id="UP000005615"/>
    </source>
</evidence>
<feature type="binding site" evidence="1">
    <location>
        <position position="179"/>
    </location>
    <ligand>
        <name>S-adenosyl-L-methionine</name>
        <dbReference type="ChEBI" id="CHEBI:59789"/>
    </ligand>
</feature>
<keyword evidence="1" id="KW-0963">Cytoplasm</keyword>